<feature type="region of interest" description="Disordered" evidence="5">
    <location>
        <begin position="59"/>
        <end position="85"/>
    </location>
</feature>
<accession>A0A6A3A710</accession>
<dbReference type="Gene3D" id="2.130.10.10">
    <property type="entry name" value="YVTN repeat-like/Quinoprotein amine dehydrogenase"/>
    <property type="match status" value="1"/>
</dbReference>
<organism evidence="6 7">
    <name type="scientific">Hibiscus syriacus</name>
    <name type="common">Rose of Sharon</name>
    <dbReference type="NCBI Taxonomy" id="106335"/>
    <lineage>
        <taxon>Eukaryota</taxon>
        <taxon>Viridiplantae</taxon>
        <taxon>Streptophyta</taxon>
        <taxon>Embryophyta</taxon>
        <taxon>Tracheophyta</taxon>
        <taxon>Spermatophyta</taxon>
        <taxon>Magnoliopsida</taxon>
        <taxon>eudicotyledons</taxon>
        <taxon>Gunneridae</taxon>
        <taxon>Pentapetalae</taxon>
        <taxon>rosids</taxon>
        <taxon>malvids</taxon>
        <taxon>Malvales</taxon>
        <taxon>Malvaceae</taxon>
        <taxon>Malvoideae</taxon>
        <taxon>Hibiscus</taxon>
    </lineage>
</organism>
<dbReference type="SUPFAM" id="SSF50978">
    <property type="entry name" value="WD40 repeat-like"/>
    <property type="match status" value="1"/>
</dbReference>
<evidence type="ECO:0000256" key="4">
    <source>
        <dbReference type="ARBA" id="ARBA00023242"/>
    </source>
</evidence>
<keyword evidence="3" id="KW-0677">Repeat</keyword>
<dbReference type="EMBL" id="VEPZ02001030">
    <property type="protein sequence ID" value="KAE8700154.1"/>
    <property type="molecule type" value="Genomic_DNA"/>
</dbReference>
<name>A0A6A3A710_HIBSY</name>
<keyword evidence="2" id="KW-0853">WD repeat</keyword>
<dbReference type="Proteomes" id="UP000436088">
    <property type="component" value="Unassembled WGS sequence"/>
</dbReference>
<dbReference type="InterPro" id="IPR015943">
    <property type="entry name" value="WD40/YVTN_repeat-like_dom_sf"/>
</dbReference>
<reference evidence="6" key="1">
    <citation type="submission" date="2019-09" db="EMBL/GenBank/DDBJ databases">
        <title>Draft genome information of white flower Hibiscus syriacus.</title>
        <authorList>
            <person name="Kim Y.-M."/>
        </authorList>
    </citation>
    <scope>NUCLEOTIDE SEQUENCE [LARGE SCALE GENOMIC DNA]</scope>
    <source>
        <strain evidence="6">YM2019G1</strain>
    </source>
</reference>
<keyword evidence="7" id="KW-1185">Reference proteome</keyword>
<keyword evidence="4" id="KW-0539">Nucleus</keyword>
<dbReference type="AlphaFoldDB" id="A0A6A3A710"/>
<evidence type="ECO:0000313" key="7">
    <source>
        <dbReference type="Proteomes" id="UP000436088"/>
    </source>
</evidence>
<gene>
    <name evidence="6" type="ORF">F3Y22_tig00110560pilonHSYRG00039</name>
</gene>
<sequence length="432" mass="45634">MAFAAAQSPSRVHKIPQSNYIDAVRWLSPVSALDRFAAVAYYDTDANSPSIEIICVDPNPDGSSPTLTPHSSWTPPSRISSLKTSHSTPQPILAAATFSGSIHILAPDLINGETMESEATVSEPGFHSGPVSAVDLREGYTAVKWASPSEFATGGYGFGLQWWDQRRPGGPVSQFKGNWCQGKTSGIVHSIDIHPSRKHTCLAGGSSGTVFAWDLRAQQQPIVLSSAGTGEEPLELLAEPCAINSFDIDQQNPLDVICSLEWESITILTRNFNQSVLLECLKLLDMWHTEHDHDKAKTHTEHHHQGLGFEGGGEKNGRVVGIVGIGGIASFGRVGNVGILGSGGRAPGLGNDGCVVGMLGSGGRAPRLGNDGCVVGNVGCGRLGKDGSGGSTTPGNVGGIWRRRRAATPALMFDNDKAMIMAKTKQLVEAIV</sequence>
<protein>
    <submittedName>
        <fullName evidence="6">Transducin/WD40 repeat-like superfamily protein isoform 2</fullName>
    </submittedName>
</protein>
<comment type="caution">
    <text evidence="6">The sequence shown here is derived from an EMBL/GenBank/DDBJ whole genome shotgun (WGS) entry which is preliminary data.</text>
</comment>
<evidence type="ECO:0000256" key="3">
    <source>
        <dbReference type="ARBA" id="ARBA00022737"/>
    </source>
</evidence>
<feature type="compositionally biased region" description="Polar residues" evidence="5">
    <location>
        <begin position="61"/>
        <end position="85"/>
    </location>
</feature>
<dbReference type="GO" id="GO:0031080">
    <property type="term" value="C:nuclear pore outer ring"/>
    <property type="evidence" value="ECO:0007669"/>
    <property type="project" value="TreeGrafter"/>
</dbReference>
<evidence type="ECO:0000256" key="2">
    <source>
        <dbReference type="ARBA" id="ARBA00022574"/>
    </source>
</evidence>
<dbReference type="PANTHER" id="PTHR22652:SF0">
    <property type="entry name" value="NUCLEOPORIN NUP43"/>
    <property type="match status" value="1"/>
</dbReference>
<dbReference type="PANTHER" id="PTHR22652">
    <property type="entry name" value="NUCLEOPORIN NUP43"/>
    <property type="match status" value="1"/>
</dbReference>
<evidence type="ECO:0000256" key="5">
    <source>
        <dbReference type="SAM" id="MobiDB-lite"/>
    </source>
</evidence>
<evidence type="ECO:0000256" key="1">
    <source>
        <dbReference type="ARBA" id="ARBA00004123"/>
    </source>
</evidence>
<comment type="subcellular location">
    <subcellularLocation>
        <location evidence="1">Nucleus</location>
    </subcellularLocation>
</comment>
<dbReference type="InterPro" id="IPR036322">
    <property type="entry name" value="WD40_repeat_dom_sf"/>
</dbReference>
<proteinExistence type="predicted"/>
<evidence type="ECO:0000313" key="6">
    <source>
        <dbReference type="EMBL" id="KAE8700154.1"/>
    </source>
</evidence>